<gene>
    <name evidence="2" type="ORF">BON30_28180</name>
</gene>
<dbReference type="EMBL" id="MPIN01000008">
    <property type="protein sequence ID" value="OJH37199.1"/>
    <property type="molecule type" value="Genomic_DNA"/>
</dbReference>
<dbReference type="OrthoDB" id="9796370at2"/>
<reference evidence="3" key="1">
    <citation type="submission" date="2016-11" db="EMBL/GenBank/DDBJ databases">
        <authorList>
            <person name="Shukria A."/>
            <person name="Stevens D.C."/>
        </authorList>
    </citation>
    <scope>NUCLEOTIDE SEQUENCE [LARGE SCALE GENOMIC DNA]</scope>
    <source>
        <strain evidence="3">Cbfe23</strain>
    </source>
</reference>
<proteinExistence type="predicted"/>
<dbReference type="RefSeq" id="WP_071901536.1">
    <property type="nucleotide sequence ID" value="NZ_MPIN01000008.1"/>
</dbReference>
<evidence type="ECO:0008006" key="4">
    <source>
        <dbReference type="Google" id="ProtNLM"/>
    </source>
</evidence>
<dbReference type="Proteomes" id="UP000182229">
    <property type="component" value="Unassembled WGS sequence"/>
</dbReference>
<protein>
    <recommendedName>
        <fullName evidence="4">Addiction module antitoxin</fullName>
    </recommendedName>
</protein>
<keyword evidence="3" id="KW-1185">Reference proteome</keyword>
<comment type="caution">
    <text evidence="2">The sequence shown here is derived from an EMBL/GenBank/DDBJ whole genome shotgun (WGS) entry which is preliminary data.</text>
</comment>
<feature type="compositionally biased region" description="Basic and acidic residues" evidence="1">
    <location>
        <begin position="1088"/>
        <end position="1103"/>
    </location>
</feature>
<feature type="region of interest" description="Disordered" evidence="1">
    <location>
        <begin position="1088"/>
        <end position="1108"/>
    </location>
</feature>
<accession>A0A1L9B4L0</accession>
<organism evidence="2 3">
    <name type="scientific">Cystobacter ferrugineus</name>
    <dbReference type="NCBI Taxonomy" id="83449"/>
    <lineage>
        <taxon>Bacteria</taxon>
        <taxon>Pseudomonadati</taxon>
        <taxon>Myxococcota</taxon>
        <taxon>Myxococcia</taxon>
        <taxon>Myxococcales</taxon>
        <taxon>Cystobacterineae</taxon>
        <taxon>Archangiaceae</taxon>
        <taxon>Cystobacter</taxon>
    </lineage>
</organism>
<sequence length="1263" mass="140571">MPHYLLVDATELAFWADRLDARSRLPQLVRRLLHATAKGVTRAGFPSGEGVQLGGWDGLAQCADGGAFVPTGSSVWEFGVNKDIKTKADEDYEKRIKNPLGLAPASTTYVFVTPRRWSKKNEWAADRRAEGTWRDVRAYDADDLEQWLEQAPAVHLWLSALIGKQPADTSPLDEWWLDWSAATKPVIKPELLLAGREDAVEALRKWCAEPARPLTVQTETAEEAVAFVAAALCILPDEERESQLARAVIVKSTNALRWLTGFDRPLLLVSLERDSTAVSRAARHQHHVVVPLGRGDASSSGGLVLPRLRRLGVAGVLESNQFPRDQAWALAALARRSLMSFRRRLAVSPDVQHPVWTRAENARSILPLVLTGGFNENNENDRRILSALADKPFEEVKAQLGRWANEDDPPVRWVGGAWYPTSHEDAWTLLHRHLFDSDWSRFESAATEVLGGLDSRLELPEDLRWAGAVHGKGLPFSSFLHKGLAVTLALIGTRDEESNGAEGVGAVIAARVVRNVLEKGASDWRLWGSLGRVLPLLAEAAPDAFLDAVEHALEGEKQVLLPLFSGDMGFTWGTPLHVGLVSALEVLAWSPMYLGRAVLLLGKLARLLPAIRSGNRPGDSLTGIFLPWRPQTGADIDQRTEVIKLLREREPEVAWNLICELLSERHRTTQNTAKPRWRNWVPEEEPQLTYGELARVAKALFDLALEETAKEPLRWKEFLGEVESLPPRLFDTAVQALGSINVEALPPDLRAVLADECRRIISRHNSFRDAAWALSQEQVALLSSILHRLAPNDPALRYRSLFTCRPVLLEGLEHDLEARAAMLARTRHDAVRAVAALDGLRALIAFAKSVEDPQFVGVAVGDSEFFEEQEDELMTVSLAAEDAAVAQFARGFVEARCATRGVEWGHEKLRRSRARWSPAQAGEFLLCLPCVPDTWAVATTLGEEVERYYWGLLSVWAPRDVAYAEDVARKFLKHARPHAAVALLSHAIDKKGSALSHGVLVDALEAALVAPFSNDPPTNSFGYRVSKLLAVLDESTSAESTRVARLEWAYLGVCENYQDRFPRALQRELTKNPELFVEIIGFVYRSENEQRRDPSPEEQERTNHASRFLTSWRTVPGTSVDENEVDGNALAEWVHRARELLRTRDLSSRGDRHLGALLSGAPAGVDGVWPHPAVRDIIEAAASPDLEEGVNEGRYSSRGFEWMDRYGGGERERKRAEEYLGAAKAMASRWPRTAAMLRRAAERHKGWALVHDRDSELREDLDD</sequence>
<evidence type="ECO:0000313" key="3">
    <source>
        <dbReference type="Proteomes" id="UP000182229"/>
    </source>
</evidence>
<reference evidence="2 3" key="2">
    <citation type="submission" date="2016-12" db="EMBL/GenBank/DDBJ databases">
        <title>Draft Genome Sequence of Cystobacter ferrugineus Strain Cbfe23.</title>
        <authorList>
            <person name="Akbar S."/>
            <person name="Dowd S.E."/>
            <person name="Stevens D.C."/>
        </authorList>
    </citation>
    <scope>NUCLEOTIDE SEQUENCE [LARGE SCALE GENOMIC DNA]</scope>
    <source>
        <strain evidence="2 3">Cbfe23</strain>
    </source>
</reference>
<name>A0A1L9B4L0_9BACT</name>
<evidence type="ECO:0000256" key="1">
    <source>
        <dbReference type="SAM" id="MobiDB-lite"/>
    </source>
</evidence>
<dbReference type="AlphaFoldDB" id="A0A1L9B4L0"/>
<evidence type="ECO:0000313" key="2">
    <source>
        <dbReference type="EMBL" id="OJH37199.1"/>
    </source>
</evidence>